<dbReference type="PANTHER" id="PTHR10039:SF5">
    <property type="entry name" value="NACHT DOMAIN-CONTAINING PROTEIN"/>
    <property type="match status" value="1"/>
</dbReference>
<evidence type="ECO:0000259" key="2">
    <source>
        <dbReference type="PROSITE" id="PS50837"/>
    </source>
</evidence>
<feature type="domain" description="NACHT" evidence="2">
    <location>
        <begin position="34"/>
        <end position="172"/>
    </location>
</feature>
<name>A0A9P9IA91_9HYPO</name>
<dbReference type="InterPro" id="IPR056884">
    <property type="entry name" value="NPHP3-like_N"/>
</dbReference>
<protein>
    <recommendedName>
        <fullName evidence="2">NACHT domain-containing protein</fullName>
    </recommendedName>
</protein>
<comment type="caution">
    <text evidence="3">The sequence shown here is derived from an EMBL/GenBank/DDBJ whole genome shotgun (WGS) entry which is preliminary data.</text>
</comment>
<keyword evidence="1" id="KW-0677">Repeat</keyword>
<evidence type="ECO:0000256" key="1">
    <source>
        <dbReference type="ARBA" id="ARBA00022737"/>
    </source>
</evidence>
<dbReference type="Proteomes" id="UP000717696">
    <property type="component" value="Unassembled WGS sequence"/>
</dbReference>
<dbReference type="PANTHER" id="PTHR10039">
    <property type="entry name" value="AMELOGENIN"/>
    <property type="match status" value="1"/>
</dbReference>
<proteinExistence type="predicted"/>
<evidence type="ECO:0000313" key="4">
    <source>
        <dbReference type="Proteomes" id="UP000717696"/>
    </source>
</evidence>
<gene>
    <name evidence="3" type="ORF">B0J13DRAFT_659322</name>
</gene>
<dbReference type="OrthoDB" id="7464126at2759"/>
<evidence type="ECO:0000313" key="3">
    <source>
        <dbReference type="EMBL" id="KAH7112235.1"/>
    </source>
</evidence>
<reference evidence="3" key="1">
    <citation type="journal article" date="2021" name="Nat. Commun.">
        <title>Genetic determinants of endophytism in the Arabidopsis root mycobiome.</title>
        <authorList>
            <person name="Mesny F."/>
            <person name="Miyauchi S."/>
            <person name="Thiergart T."/>
            <person name="Pickel B."/>
            <person name="Atanasova L."/>
            <person name="Karlsson M."/>
            <person name="Huettel B."/>
            <person name="Barry K.W."/>
            <person name="Haridas S."/>
            <person name="Chen C."/>
            <person name="Bauer D."/>
            <person name="Andreopoulos W."/>
            <person name="Pangilinan J."/>
            <person name="LaButti K."/>
            <person name="Riley R."/>
            <person name="Lipzen A."/>
            <person name="Clum A."/>
            <person name="Drula E."/>
            <person name="Henrissat B."/>
            <person name="Kohler A."/>
            <person name="Grigoriev I.V."/>
            <person name="Martin F.M."/>
            <person name="Hacquard S."/>
        </authorList>
    </citation>
    <scope>NUCLEOTIDE SEQUENCE</scope>
    <source>
        <strain evidence="3">MPI-CAGE-AT-0021</strain>
    </source>
</reference>
<keyword evidence="4" id="KW-1185">Reference proteome</keyword>
<dbReference type="EMBL" id="JAGMUU010000052">
    <property type="protein sequence ID" value="KAH7112235.1"/>
    <property type="molecule type" value="Genomic_DNA"/>
</dbReference>
<dbReference type="Pfam" id="PF24883">
    <property type="entry name" value="NPHP3_N"/>
    <property type="match status" value="1"/>
</dbReference>
<accession>A0A9P9IA91</accession>
<dbReference type="PROSITE" id="PS50837">
    <property type="entry name" value="NACHT"/>
    <property type="match status" value="1"/>
</dbReference>
<dbReference type="InterPro" id="IPR007111">
    <property type="entry name" value="NACHT_NTPase"/>
</dbReference>
<dbReference type="Gene3D" id="3.40.50.300">
    <property type="entry name" value="P-loop containing nucleotide triphosphate hydrolases"/>
    <property type="match status" value="1"/>
</dbReference>
<dbReference type="AlphaFoldDB" id="A0A9P9IA91"/>
<organism evidence="3 4">
    <name type="scientific">Dactylonectria estremocensis</name>
    <dbReference type="NCBI Taxonomy" id="1079267"/>
    <lineage>
        <taxon>Eukaryota</taxon>
        <taxon>Fungi</taxon>
        <taxon>Dikarya</taxon>
        <taxon>Ascomycota</taxon>
        <taxon>Pezizomycotina</taxon>
        <taxon>Sordariomycetes</taxon>
        <taxon>Hypocreomycetidae</taxon>
        <taxon>Hypocreales</taxon>
        <taxon>Nectriaceae</taxon>
        <taxon>Dactylonectria</taxon>
    </lineage>
</organism>
<dbReference type="SUPFAM" id="SSF52540">
    <property type="entry name" value="P-loop containing nucleoside triphosphate hydrolases"/>
    <property type="match status" value="1"/>
</dbReference>
<dbReference type="InterPro" id="IPR027417">
    <property type="entry name" value="P-loop_NTPase"/>
</dbReference>
<sequence>MDSRFHDIDTAAQGTCEWLLRHETCTTWASCGRGLLWIKGKPGSGKSTLLQYVLKHGMAIPNTGEGALILSFFFHGRGSELQKTPLGLFRSLLHQLLRQLPEALTDLHPRELPRLLESSLPKVLGTRPVWLFVDALDECGQKNAGKLVRVFKSLLQGLPSTSSQFHICFTCRHYPILDQACRFKICLEDENGQDISIYVRAQLSVSPELTASTIPD</sequence>